<dbReference type="Proteomes" id="UP000426027">
    <property type="component" value="Chromosome"/>
</dbReference>
<dbReference type="InterPro" id="IPR021352">
    <property type="entry name" value="DUF2971"/>
</dbReference>
<protein>
    <submittedName>
        <fullName evidence="1">DUF2971 domain-containing protein</fullName>
    </submittedName>
</protein>
<dbReference type="Pfam" id="PF11185">
    <property type="entry name" value="DUF2971"/>
    <property type="match status" value="1"/>
</dbReference>
<dbReference type="KEGG" id="fls:GLV81_10875"/>
<proteinExistence type="predicted"/>
<gene>
    <name evidence="1" type="ORF">GLV81_10875</name>
</gene>
<dbReference type="AlphaFoldDB" id="A0A6I6GJE3"/>
<evidence type="ECO:0000313" key="1">
    <source>
        <dbReference type="EMBL" id="QGW28535.1"/>
    </source>
</evidence>
<dbReference type="RefSeq" id="WP_157478888.1">
    <property type="nucleotide sequence ID" value="NZ_CP046566.1"/>
</dbReference>
<sequence>MDLKNQELFLNKVLNEYREILNKYYPKLIVNTGYSGPQIHAKISSSFKDYNETPFYYKGPLKFVHWTSLSNLSSIINNNEIRLYNLINSEDQEEFSYAGQLLSLSERQINTIKDKYYTASFCRLENLEDNYLWKKYGRDFSGVAIVFSLTDNRDEWENIILSDVYYELDPTFKKLQEELKELISRYNNIPTLMNDIWRFAGYFKRQDFKPEKEVRLSYIFPFDYDSDYLRYVRKELKIDKGRNRIVSYIPLKLWTDPAASYFKTLDIPSLTTDSFTLSKSGLPQIKIEAIYIGD</sequence>
<name>A0A6I6GJE3_9BACT</name>
<evidence type="ECO:0000313" key="2">
    <source>
        <dbReference type="Proteomes" id="UP000426027"/>
    </source>
</evidence>
<reference evidence="1 2" key="1">
    <citation type="submission" date="2019-11" db="EMBL/GenBank/DDBJ databases">
        <authorList>
            <person name="Im W.T."/>
        </authorList>
    </citation>
    <scope>NUCLEOTIDE SEQUENCE [LARGE SCALE GENOMIC DNA]</scope>
    <source>
        <strain evidence="1 2">SB-02</strain>
    </source>
</reference>
<dbReference type="EMBL" id="CP046566">
    <property type="protein sequence ID" value="QGW28535.1"/>
    <property type="molecule type" value="Genomic_DNA"/>
</dbReference>
<organism evidence="1 2">
    <name type="scientific">Phnomibacter ginsenosidimutans</name>
    <dbReference type="NCBI Taxonomy" id="2676868"/>
    <lineage>
        <taxon>Bacteria</taxon>
        <taxon>Pseudomonadati</taxon>
        <taxon>Bacteroidota</taxon>
        <taxon>Chitinophagia</taxon>
        <taxon>Chitinophagales</taxon>
        <taxon>Chitinophagaceae</taxon>
        <taxon>Phnomibacter</taxon>
    </lineage>
</organism>
<keyword evidence="2" id="KW-1185">Reference proteome</keyword>
<accession>A0A6I6GJE3</accession>